<dbReference type="Gene3D" id="1.20.5.3310">
    <property type="match status" value="1"/>
</dbReference>
<keyword evidence="7" id="KW-0472">Membrane</keyword>
<evidence type="ECO:0000256" key="2">
    <source>
        <dbReference type="ARBA" id="ARBA00022448"/>
    </source>
</evidence>
<name>A0A7W8BTZ0_9ACTN</name>
<evidence type="ECO:0000313" key="9">
    <source>
        <dbReference type="EMBL" id="MBB5128381.1"/>
    </source>
</evidence>
<dbReference type="GO" id="GO:0015031">
    <property type="term" value="P:protein transport"/>
    <property type="evidence" value="ECO:0007669"/>
    <property type="project" value="UniProtKB-KW"/>
</dbReference>
<evidence type="ECO:0000256" key="1">
    <source>
        <dbReference type="ARBA" id="ARBA00004167"/>
    </source>
</evidence>
<feature type="region of interest" description="Disordered" evidence="8">
    <location>
        <begin position="47"/>
        <end position="107"/>
    </location>
</feature>
<dbReference type="GO" id="GO:0016020">
    <property type="term" value="C:membrane"/>
    <property type="evidence" value="ECO:0007669"/>
    <property type="project" value="UniProtKB-ARBA"/>
</dbReference>
<evidence type="ECO:0000256" key="6">
    <source>
        <dbReference type="ARBA" id="ARBA00023010"/>
    </source>
</evidence>
<evidence type="ECO:0000313" key="10">
    <source>
        <dbReference type="Proteomes" id="UP000568022"/>
    </source>
</evidence>
<evidence type="ECO:0000256" key="8">
    <source>
        <dbReference type="SAM" id="MobiDB-lite"/>
    </source>
</evidence>
<dbReference type="Proteomes" id="UP000568022">
    <property type="component" value="Unassembled WGS sequence"/>
</dbReference>
<evidence type="ECO:0000256" key="4">
    <source>
        <dbReference type="ARBA" id="ARBA00022927"/>
    </source>
</evidence>
<accession>A0A7W8BTZ0</accession>
<keyword evidence="2" id="KW-0813">Transport</keyword>
<keyword evidence="3" id="KW-0812">Transmembrane</keyword>
<proteinExistence type="predicted"/>
<comment type="caution">
    <text evidence="9">The sequence shown here is derived from an EMBL/GenBank/DDBJ whole genome shotgun (WGS) entry which is preliminary data.</text>
</comment>
<gene>
    <name evidence="9" type="ORF">FHS32_005156</name>
</gene>
<dbReference type="AlphaFoldDB" id="A0A7W8BTZ0"/>
<evidence type="ECO:0000256" key="7">
    <source>
        <dbReference type="ARBA" id="ARBA00023136"/>
    </source>
</evidence>
<evidence type="ECO:0000256" key="5">
    <source>
        <dbReference type="ARBA" id="ARBA00022989"/>
    </source>
</evidence>
<organism evidence="9 10">
    <name type="scientific">Streptomyces griseoloalbus</name>
    <dbReference type="NCBI Taxonomy" id="67303"/>
    <lineage>
        <taxon>Bacteria</taxon>
        <taxon>Bacillati</taxon>
        <taxon>Actinomycetota</taxon>
        <taxon>Actinomycetes</taxon>
        <taxon>Kitasatosporales</taxon>
        <taxon>Streptomycetaceae</taxon>
        <taxon>Streptomyces</taxon>
    </lineage>
</organism>
<reference evidence="9 10" key="1">
    <citation type="submission" date="2020-08" db="EMBL/GenBank/DDBJ databases">
        <title>Genomic Encyclopedia of Type Strains, Phase III (KMG-III): the genomes of soil and plant-associated and newly described type strains.</title>
        <authorList>
            <person name="Whitman W."/>
        </authorList>
    </citation>
    <scope>NUCLEOTIDE SEQUENCE [LARGE SCALE GENOMIC DNA]</scope>
    <source>
        <strain evidence="9 10">CECT 3226</strain>
    </source>
</reference>
<sequence>MFGLSELVVVLIVVIAVLLAKKGPELARSAGKSARILKAEARAMKEEKEREKAKENGAAADTAPRVIQGETVVPGFGTTAPGTERPFAAAPERTERAADTPSQDNRP</sequence>
<dbReference type="EMBL" id="JACHJE010000013">
    <property type="protein sequence ID" value="MBB5128381.1"/>
    <property type="molecule type" value="Genomic_DNA"/>
</dbReference>
<protein>
    <submittedName>
        <fullName evidence="9">Sec-independent protein translocase protein TatA</fullName>
    </submittedName>
</protein>
<keyword evidence="10" id="KW-1185">Reference proteome</keyword>
<keyword evidence="5" id="KW-1133">Transmembrane helix</keyword>
<evidence type="ECO:0000256" key="3">
    <source>
        <dbReference type="ARBA" id="ARBA00022692"/>
    </source>
</evidence>
<keyword evidence="6" id="KW-0811">Translocation</keyword>
<keyword evidence="4" id="KW-0653">Protein transport</keyword>
<comment type="subcellular location">
    <subcellularLocation>
        <location evidence="1">Membrane</location>
        <topology evidence="1">Single-pass membrane protein</topology>
    </subcellularLocation>
</comment>
<dbReference type="InterPro" id="IPR003369">
    <property type="entry name" value="TatA/B/E"/>
</dbReference>
<dbReference type="Pfam" id="PF02416">
    <property type="entry name" value="TatA_B_E"/>
    <property type="match status" value="1"/>
</dbReference>